<protein>
    <submittedName>
        <fullName evidence="2">Uncharacterized protein</fullName>
    </submittedName>
</protein>
<keyword evidence="1" id="KW-1133">Transmembrane helix</keyword>
<gene>
    <name evidence="2" type="ORF">K9W45_08730</name>
</gene>
<keyword evidence="1" id="KW-0472">Membrane</keyword>
<sequence>MVKLTFSKIFDFSASKIDVQLVCTKIELICIPDNEMLINRNKMGEMINMDFNVVYVLTIILAILGAFFGLFFHAFHTGSSDSE</sequence>
<proteinExistence type="predicted"/>
<evidence type="ECO:0000256" key="1">
    <source>
        <dbReference type="SAM" id="Phobius"/>
    </source>
</evidence>
<evidence type="ECO:0000313" key="2">
    <source>
        <dbReference type="EMBL" id="UJG39928.1"/>
    </source>
</evidence>
<reference evidence="2" key="1">
    <citation type="journal article" date="2022" name="Nat. Microbiol.">
        <title>Unique mobile elements and scalable gene flow at the prokaryote-eukaryote boundary revealed by circularized Asgard archaea genomes.</title>
        <authorList>
            <person name="Wu F."/>
            <person name="Speth D.R."/>
            <person name="Philosof A."/>
            <person name="Cremiere A."/>
            <person name="Narayanan A."/>
            <person name="Barco R.A."/>
            <person name="Connon S.A."/>
            <person name="Amend J.P."/>
            <person name="Antoshechkin I.A."/>
            <person name="Orphan V.J."/>
        </authorList>
    </citation>
    <scope>NUCLEOTIDE SEQUENCE</scope>
    <source>
        <strain evidence="2">PM71</strain>
    </source>
</reference>
<organism evidence="2">
    <name type="scientific">Candidatus Heimdallarchaeum aukensis</name>
    <dbReference type="NCBI Taxonomy" id="2876573"/>
    <lineage>
        <taxon>Archaea</taxon>
        <taxon>Promethearchaeati</taxon>
        <taxon>Candidatus Heimdallarchaeota</taxon>
        <taxon>Candidatus Heimdallarchaeia (ex Rinke et al. 2021) (nom. nud.)</taxon>
        <taxon>Candidatus Heimdallarchaeales</taxon>
        <taxon>Candidatus Heimdallarchaeaceae</taxon>
        <taxon>Candidatus Heimdallarchaeum</taxon>
    </lineage>
</organism>
<dbReference type="EMBL" id="CP084166">
    <property type="protein sequence ID" value="UJG39928.1"/>
    <property type="molecule type" value="Genomic_DNA"/>
</dbReference>
<keyword evidence="1" id="KW-0812">Transmembrane</keyword>
<accession>A0A9Y1FKU9</accession>
<dbReference type="AlphaFoldDB" id="A0A9Y1FKU9"/>
<dbReference type="Proteomes" id="UP001201020">
    <property type="component" value="Chromosome"/>
</dbReference>
<name>A0A9Y1FKU9_9ARCH</name>
<feature type="transmembrane region" description="Helical" evidence="1">
    <location>
        <begin position="53"/>
        <end position="75"/>
    </location>
</feature>